<feature type="compositionally biased region" description="Low complexity" evidence="1">
    <location>
        <begin position="199"/>
        <end position="216"/>
    </location>
</feature>
<feature type="compositionally biased region" description="Basic and acidic residues" evidence="1">
    <location>
        <begin position="217"/>
        <end position="252"/>
    </location>
</feature>
<organism evidence="2 3">
    <name type="scientific">Streblomastix strix</name>
    <dbReference type="NCBI Taxonomy" id="222440"/>
    <lineage>
        <taxon>Eukaryota</taxon>
        <taxon>Metamonada</taxon>
        <taxon>Preaxostyla</taxon>
        <taxon>Oxymonadida</taxon>
        <taxon>Streblomastigidae</taxon>
        <taxon>Streblomastix</taxon>
    </lineage>
</organism>
<feature type="compositionally biased region" description="Polar residues" evidence="1">
    <location>
        <begin position="575"/>
        <end position="594"/>
    </location>
</feature>
<evidence type="ECO:0000256" key="1">
    <source>
        <dbReference type="SAM" id="MobiDB-lite"/>
    </source>
</evidence>
<feature type="compositionally biased region" description="Basic residues" evidence="1">
    <location>
        <begin position="364"/>
        <end position="373"/>
    </location>
</feature>
<evidence type="ECO:0000313" key="3">
    <source>
        <dbReference type="Proteomes" id="UP000324800"/>
    </source>
</evidence>
<reference evidence="2 3" key="1">
    <citation type="submission" date="2019-03" db="EMBL/GenBank/DDBJ databases">
        <title>Single cell metagenomics reveals metabolic interactions within the superorganism composed of flagellate Streblomastix strix and complex community of Bacteroidetes bacteria on its surface.</title>
        <authorList>
            <person name="Treitli S.C."/>
            <person name="Kolisko M."/>
            <person name="Husnik F."/>
            <person name="Keeling P."/>
            <person name="Hampl V."/>
        </authorList>
    </citation>
    <scope>NUCLEOTIDE SEQUENCE [LARGE SCALE GENOMIC DNA]</scope>
    <source>
        <strain evidence="2">ST1C</strain>
    </source>
</reference>
<feature type="region of interest" description="Disordered" evidence="1">
    <location>
        <begin position="315"/>
        <end position="375"/>
    </location>
</feature>
<feature type="region of interest" description="Disordered" evidence="1">
    <location>
        <begin position="510"/>
        <end position="594"/>
    </location>
</feature>
<feature type="compositionally biased region" description="Polar residues" evidence="1">
    <location>
        <begin position="136"/>
        <end position="153"/>
    </location>
</feature>
<feature type="region of interest" description="Disordered" evidence="1">
    <location>
        <begin position="122"/>
        <end position="153"/>
    </location>
</feature>
<gene>
    <name evidence="2" type="ORF">EZS28_019166</name>
</gene>
<proteinExistence type="predicted"/>
<sequence>MQTTQKSQNLSTIPESYPNNKASFNRQIVVESPKKRANSAKKQKTPEKQEQYISSLTHTLVSTILNDFDAAKSMNEDMEKIMPLQISPYVLSNYQFNSHASMRRLLKYGTDLNILPPRMRAEEEKKQQRRYADAGQNPQNQRPASAVQKGQKTSALQAFLEDGVEPVNFDSDFRKKMQDKLIAERKTQQGINSEDQEISQTASQQAVTATQSSDSSTEGKDNNFEDQHKQQDKKGKEKDDLKLEDGGNDQKGEQNNLLKLAARSAGGRGAMQPPSGKQTSVFASLFSDPNRGVRRAVFSPFSSKKVPFIEEKMGISKKGKSGSGGGISGIQVPSYLPPDYEEDDDEFEDEDDQVLADPEFQSIAKRHAKRRATKRQEIEDKILDDERESRWQAKIKNAQATGKTIDPQSYKGGVRSGKDGYFGKTGSGNQKRAQTAAGGLRLTGRRGKGISQTAVTANLYVSPVRQKIENILMGGIPQQDGVTLEDDSYSNFGGTWENQSQFDNINNMEQSQNAESMQNSPPIDQEQMNKTRPQTSQGVYRKRNTFFSDTQTHDVNRKDKDGKELDTNEQPRPKSAQTQNAKNDNGGFSDNEEANTTVEGTVTYGVITRPTSNIPTGSMRLGATGLTQDIDVIPPAKRRPLMVTRTLEPSNVRALDHVPFQRVVEDAELQKYVHMGIASPSCSVVEYQKFMVQTKDEFENADQMLSNAKDEKRKDVLKMFAEKNTSDLKYSRRVPAPNKMTLEVRKPLISGDIQLENQ</sequence>
<accession>A0A5J4VRQ8</accession>
<dbReference type="AlphaFoldDB" id="A0A5J4VRQ8"/>
<feature type="compositionally biased region" description="Polar residues" evidence="1">
    <location>
        <begin position="510"/>
        <end position="538"/>
    </location>
</feature>
<comment type="caution">
    <text evidence="2">The sequence shown here is derived from an EMBL/GenBank/DDBJ whole genome shotgun (WGS) entry which is preliminary data.</text>
</comment>
<feature type="region of interest" description="Disordered" evidence="1">
    <location>
        <begin position="185"/>
        <end position="280"/>
    </location>
</feature>
<protein>
    <submittedName>
        <fullName evidence="2">Uncharacterized protein</fullName>
    </submittedName>
</protein>
<dbReference type="EMBL" id="SNRW01005321">
    <property type="protein sequence ID" value="KAA6385307.1"/>
    <property type="molecule type" value="Genomic_DNA"/>
</dbReference>
<dbReference type="Proteomes" id="UP000324800">
    <property type="component" value="Unassembled WGS sequence"/>
</dbReference>
<feature type="compositionally biased region" description="Acidic residues" evidence="1">
    <location>
        <begin position="339"/>
        <end position="354"/>
    </location>
</feature>
<feature type="region of interest" description="Disordered" evidence="1">
    <location>
        <begin position="1"/>
        <end position="50"/>
    </location>
</feature>
<feature type="compositionally biased region" description="Polar residues" evidence="1">
    <location>
        <begin position="1"/>
        <end position="26"/>
    </location>
</feature>
<name>A0A5J4VRQ8_9EUKA</name>
<feature type="compositionally biased region" description="Basic and acidic residues" evidence="1">
    <location>
        <begin position="551"/>
        <end position="572"/>
    </location>
</feature>
<evidence type="ECO:0000313" key="2">
    <source>
        <dbReference type="EMBL" id="KAA6385307.1"/>
    </source>
</evidence>
<dbReference type="OrthoDB" id="10658539at2759"/>
<feature type="compositionally biased region" description="Basic and acidic residues" evidence="1">
    <location>
        <begin position="122"/>
        <end position="132"/>
    </location>
</feature>